<dbReference type="STRING" id="983920.Y88_3525"/>
<feature type="domain" description="Glycosyltransferase subfamily 4-like N-terminal" evidence="2">
    <location>
        <begin position="16"/>
        <end position="202"/>
    </location>
</feature>
<evidence type="ECO:0000259" key="1">
    <source>
        <dbReference type="Pfam" id="PF00534"/>
    </source>
</evidence>
<dbReference type="InterPro" id="IPR050194">
    <property type="entry name" value="Glycosyltransferase_grp1"/>
</dbReference>
<dbReference type="Pfam" id="PF13579">
    <property type="entry name" value="Glyco_trans_4_4"/>
    <property type="match status" value="1"/>
</dbReference>
<dbReference type="PANTHER" id="PTHR45947">
    <property type="entry name" value="SULFOQUINOVOSYL TRANSFERASE SQD2"/>
    <property type="match status" value="1"/>
</dbReference>
<evidence type="ECO:0000313" key="4">
    <source>
        <dbReference type="Proteomes" id="UP000004728"/>
    </source>
</evidence>
<feature type="domain" description="Glycosyl transferase family 1" evidence="1">
    <location>
        <begin position="219"/>
        <end position="383"/>
    </location>
</feature>
<dbReference type="AlphaFoldDB" id="F1ZDU6"/>
<evidence type="ECO:0000259" key="2">
    <source>
        <dbReference type="Pfam" id="PF13579"/>
    </source>
</evidence>
<protein>
    <submittedName>
        <fullName evidence="3">Putative colanic acid biosynthesis glycosyl transferase WcaI</fullName>
    </submittedName>
</protein>
<dbReference type="PANTHER" id="PTHR45947:SF3">
    <property type="entry name" value="SULFOQUINOVOSYL TRANSFERASE SQD2"/>
    <property type="match status" value="1"/>
</dbReference>
<comment type="caution">
    <text evidence="3">The sequence shown here is derived from an EMBL/GenBank/DDBJ whole genome shotgun (WGS) entry which is preliminary data.</text>
</comment>
<keyword evidence="3" id="KW-0808">Transferase</keyword>
<proteinExistence type="predicted"/>
<dbReference type="Pfam" id="PF00534">
    <property type="entry name" value="Glycos_transf_1"/>
    <property type="match status" value="1"/>
</dbReference>
<dbReference type="Gene3D" id="3.40.50.2000">
    <property type="entry name" value="Glycogen Phosphorylase B"/>
    <property type="match status" value="2"/>
</dbReference>
<dbReference type="RefSeq" id="WP_008071821.1">
    <property type="nucleotide sequence ID" value="NZ_AQWK01000004.1"/>
</dbReference>
<reference evidence="3 4" key="1">
    <citation type="journal article" date="2012" name="J. Bacteriol.">
        <title>Draft Genome Sequence of Novosphingobium nitrogenifigens Y88T.</title>
        <authorList>
            <person name="Strabala T.J."/>
            <person name="Macdonald L."/>
            <person name="Liu V."/>
            <person name="Smit A.M."/>
        </authorList>
    </citation>
    <scope>NUCLEOTIDE SEQUENCE [LARGE SCALE GENOMIC DNA]</scope>
    <source>
        <strain evidence="3 4">DSM 19370</strain>
    </source>
</reference>
<dbReference type="InterPro" id="IPR001296">
    <property type="entry name" value="Glyco_trans_1"/>
</dbReference>
<accession>F1ZDU6</accession>
<dbReference type="eggNOG" id="COG0438">
    <property type="taxonomic scope" value="Bacteria"/>
</dbReference>
<sequence length="420" mass="45784">MKVLLIGLNYAPEPVGIGPYSAGTAQFLAEAGHDVTVISGKAYYPQWRVIDDHREGGALASREHGVTIIRLPIYVPARPSGLKRLIHHASFALRALPTALKQGFQARPDVVVCVAPSLISAVVARAVARLYKARYWLHIQDFEVEAAFATGLLRPTGLLAKLAHRFERWNLGGSRVSSISPQMCAKVRSYGVPSERVYEFRNWAEIDTIRPLTRTSSYRQHFGIKTDHVALYSGNIGNKQGIEILIDVARALQHRRDLTFVIAGDGALLKDLVEAARGLDNVRFEPLQPREQLSELLGLATVHLLPQLAGAADLVLPSKLTNMLASGRPVVATAASGTGLAEEVEGCGLVTEPGDVDAMAAAIVDLLDDPAARDRYGVAARKRAEERWSRRAILAAFEAELRSIASEKASAWQREPRFAS</sequence>
<dbReference type="EMBL" id="AEWJ01000067">
    <property type="protein sequence ID" value="EGD57217.1"/>
    <property type="molecule type" value="Genomic_DNA"/>
</dbReference>
<keyword evidence="4" id="KW-1185">Reference proteome</keyword>
<dbReference type="NCBIfam" id="NF007640">
    <property type="entry name" value="PRK10307.1"/>
    <property type="match status" value="1"/>
</dbReference>
<dbReference type="HOGENOM" id="CLU_009583_11_5_5"/>
<name>F1ZDU6_9SPHN</name>
<dbReference type="InterPro" id="IPR028098">
    <property type="entry name" value="Glyco_trans_4-like_N"/>
</dbReference>
<evidence type="ECO:0000313" key="3">
    <source>
        <dbReference type="EMBL" id="EGD57217.1"/>
    </source>
</evidence>
<dbReference type="CDD" id="cd03794">
    <property type="entry name" value="GT4_WbuB-like"/>
    <property type="match status" value="1"/>
</dbReference>
<dbReference type="InParanoid" id="F1ZDU6"/>
<gene>
    <name evidence="3" type="ORF">Y88_3525</name>
</gene>
<dbReference type="FunCoup" id="F1ZDU6">
    <property type="interactions" value="55"/>
</dbReference>
<dbReference type="Proteomes" id="UP000004728">
    <property type="component" value="Unassembled WGS sequence"/>
</dbReference>
<dbReference type="SUPFAM" id="SSF53756">
    <property type="entry name" value="UDP-Glycosyltransferase/glycogen phosphorylase"/>
    <property type="match status" value="1"/>
</dbReference>
<organism evidence="3 4">
    <name type="scientific">Novosphingobium nitrogenifigens DSM 19370</name>
    <dbReference type="NCBI Taxonomy" id="983920"/>
    <lineage>
        <taxon>Bacteria</taxon>
        <taxon>Pseudomonadati</taxon>
        <taxon>Pseudomonadota</taxon>
        <taxon>Alphaproteobacteria</taxon>
        <taxon>Sphingomonadales</taxon>
        <taxon>Sphingomonadaceae</taxon>
        <taxon>Novosphingobium</taxon>
    </lineage>
</organism>
<dbReference type="GO" id="GO:0016757">
    <property type="term" value="F:glycosyltransferase activity"/>
    <property type="evidence" value="ECO:0007669"/>
    <property type="project" value="InterPro"/>
</dbReference>
<dbReference type="OrthoDB" id="9787293at2"/>